<protein>
    <submittedName>
        <fullName evidence="2">Uncharacterized protein</fullName>
    </submittedName>
</protein>
<name>A0A222ZHF7_9CAUD</name>
<gene>
    <name evidence="2" type="primary">85</name>
    <name evidence="2" type="ORF">SEA_WHEELBITE_85</name>
</gene>
<evidence type="ECO:0000313" key="3">
    <source>
        <dbReference type="Proteomes" id="UP000225544"/>
    </source>
</evidence>
<reference evidence="3" key="1">
    <citation type="submission" date="2017-05" db="EMBL/GenBank/DDBJ databases">
        <authorList>
            <person name="Aguayo I.A."/>
            <person name="Haubrich L.A."/>
            <person name="Lawand A."/>
            <person name="Nayek S."/>
            <person name="Syed N."/>
            <person name="Wagner P.E."/>
            <person name="Donegan-Quick R."/>
            <person name="Kim T."/>
            <person name="Visi D.K."/>
            <person name="Allen M.S."/>
            <person name="Hughes L.E."/>
            <person name="Stoner T.H."/>
            <person name="Garlena R.A."/>
            <person name="Russell D.A."/>
            <person name="Pope W.H."/>
            <person name="Jacobs-Sera D."/>
            <person name="Hatfull G.F."/>
        </authorList>
    </citation>
    <scope>NUCLEOTIDE SEQUENCE [LARGE SCALE GENOMIC DNA]</scope>
</reference>
<evidence type="ECO:0000256" key="1">
    <source>
        <dbReference type="SAM" id="MobiDB-lite"/>
    </source>
</evidence>
<organism evidence="2 3">
    <name type="scientific">Arthrobacter phage Wheelbite</name>
    <dbReference type="NCBI Taxonomy" id="2015873"/>
    <lineage>
        <taxon>Viruses</taxon>
        <taxon>Duplodnaviria</taxon>
        <taxon>Heunggongvirae</taxon>
        <taxon>Uroviricota</taxon>
        <taxon>Caudoviricetes</taxon>
        <taxon>Laroyevirus</taxon>
        <taxon>Laroyevirus wheelbite</taxon>
    </lineage>
</organism>
<dbReference type="GeneID" id="65071794"/>
<proteinExistence type="predicted"/>
<sequence length="140" mass="15867">MNRDDTIRLLAYVQAADNRTVGEADILFWMDTLPENLDLETAKAGVRVFFAEAATRADERIFFTTRHLMRCVKTVKHRAEVEAAKARAERPAITQRHRPPEGGWRSLVPQGPPKMTEKHEVYTQSIPIVVPNYGAALRTP</sequence>
<feature type="region of interest" description="Disordered" evidence="1">
    <location>
        <begin position="83"/>
        <end position="112"/>
    </location>
</feature>
<dbReference type="KEGG" id="vg:65071794"/>
<dbReference type="EMBL" id="MF140434">
    <property type="protein sequence ID" value="ASR84173.1"/>
    <property type="molecule type" value="Genomic_DNA"/>
</dbReference>
<dbReference type="RefSeq" id="YP_010082793.1">
    <property type="nucleotide sequence ID" value="NC_055034.1"/>
</dbReference>
<keyword evidence="3" id="KW-1185">Reference proteome</keyword>
<accession>A0A222ZHF7</accession>
<dbReference type="Proteomes" id="UP000225544">
    <property type="component" value="Segment"/>
</dbReference>
<evidence type="ECO:0000313" key="2">
    <source>
        <dbReference type="EMBL" id="ASR84173.1"/>
    </source>
</evidence>